<protein>
    <submittedName>
        <fullName evidence="1">Uncharacterized protein</fullName>
    </submittedName>
</protein>
<dbReference type="EMBL" id="JBIQWL010000015">
    <property type="protein sequence ID" value="MFH8253006.1"/>
    <property type="molecule type" value="Genomic_DNA"/>
</dbReference>
<accession>A0ABW7QEC5</accession>
<keyword evidence="2" id="KW-1185">Reference proteome</keyword>
<proteinExistence type="predicted"/>
<organism evidence="1 2">
    <name type="scientific">Microbacterium alkaliflavum</name>
    <dbReference type="NCBI Taxonomy" id="3248839"/>
    <lineage>
        <taxon>Bacteria</taxon>
        <taxon>Bacillati</taxon>
        <taxon>Actinomycetota</taxon>
        <taxon>Actinomycetes</taxon>
        <taxon>Micrococcales</taxon>
        <taxon>Microbacteriaceae</taxon>
        <taxon>Microbacterium</taxon>
    </lineage>
</organism>
<name>A0ABW7QEC5_9MICO</name>
<comment type="caution">
    <text evidence="1">The sequence shown here is derived from an EMBL/GenBank/DDBJ whole genome shotgun (WGS) entry which is preliminary data.</text>
</comment>
<evidence type="ECO:0000313" key="2">
    <source>
        <dbReference type="Proteomes" id="UP001610861"/>
    </source>
</evidence>
<dbReference type="Proteomes" id="UP001610861">
    <property type="component" value="Unassembled WGS sequence"/>
</dbReference>
<reference evidence="1 2" key="1">
    <citation type="submission" date="2024-09" db="EMBL/GenBank/DDBJ databases">
        <authorList>
            <person name="Pan X."/>
        </authorList>
    </citation>
    <scope>NUCLEOTIDE SEQUENCE [LARGE SCALE GENOMIC DNA]</scope>
    <source>
        <strain evidence="1 2">B2969</strain>
    </source>
</reference>
<evidence type="ECO:0000313" key="1">
    <source>
        <dbReference type="EMBL" id="MFH8253006.1"/>
    </source>
</evidence>
<sequence length="89" mass="9236">MSLNETEPVTVGITVPSIAPQDLLDRVTAMADDLAAAGISVELDVIRTCRSCGCTDDRACFLGCTWVSETEDLCTSCAPASSTPASDHG</sequence>
<gene>
    <name evidence="1" type="ORF">ACH3VR_21750</name>
</gene>
<dbReference type="RefSeq" id="WP_397558434.1">
    <property type="nucleotide sequence ID" value="NZ_JBIQWL010000015.1"/>
</dbReference>